<feature type="coiled-coil region" evidence="1">
    <location>
        <begin position="687"/>
        <end position="714"/>
    </location>
</feature>
<dbReference type="InterPro" id="IPR013253">
    <property type="entry name" value="Spc7_domain"/>
</dbReference>
<evidence type="ECO:0000313" key="4">
    <source>
        <dbReference type="EMBL" id="CCC69942.1"/>
    </source>
</evidence>
<dbReference type="AlphaFoldDB" id="G0VEF1"/>
<dbReference type="InParanoid" id="G0VEF1"/>
<evidence type="ECO:0000256" key="1">
    <source>
        <dbReference type="SAM" id="Coils"/>
    </source>
</evidence>
<dbReference type="GeneID" id="96903548"/>
<keyword evidence="5" id="KW-1185">Reference proteome</keyword>
<dbReference type="GO" id="GO:0000776">
    <property type="term" value="C:kinetochore"/>
    <property type="evidence" value="ECO:0007669"/>
    <property type="project" value="TreeGrafter"/>
</dbReference>
<feature type="region of interest" description="Disordered" evidence="2">
    <location>
        <begin position="189"/>
        <end position="217"/>
    </location>
</feature>
<dbReference type="KEGG" id="ncs:NCAS_0D03610"/>
<accession>G0VEF1</accession>
<name>G0VEF1_NAUCA</name>
<protein>
    <recommendedName>
        <fullName evidence="3">Spc7 kinetochore protein domain-containing protein</fullName>
    </recommendedName>
</protein>
<dbReference type="Proteomes" id="UP000001640">
    <property type="component" value="Chromosome 4"/>
</dbReference>
<evidence type="ECO:0000313" key="5">
    <source>
        <dbReference type="Proteomes" id="UP000001640"/>
    </source>
</evidence>
<dbReference type="eggNOG" id="ENOG502S20P">
    <property type="taxonomic scope" value="Eukaryota"/>
</dbReference>
<dbReference type="PANTHER" id="PTHR28260">
    <property type="entry name" value="SPINDLE POLE BODY COMPONENT SPC105"/>
    <property type="match status" value="1"/>
</dbReference>
<reference evidence="4 5" key="1">
    <citation type="journal article" date="2011" name="Proc. Natl. Acad. Sci. U.S.A.">
        <title>Evolutionary erosion of yeast sex chromosomes by mating-type switching accidents.</title>
        <authorList>
            <person name="Gordon J.L."/>
            <person name="Armisen D."/>
            <person name="Proux-Wera E."/>
            <person name="Oheigeartaigh S.S."/>
            <person name="Byrne K.P."/>
            <person name="Wolfe K.H."/>
        </authorList>
    </citation>
    <scope>NUCLEOTIDE SEQUENCE [LARGE SCALE GENOMIC DNA]</scope>
    <source>
        <strain evidence="5">ATCC 76901 / BCRC 22586 / CBS 4309 / NBRC 1992 / NRRL Y-12630</strain>
    </source>
</reference>
<evidence type="ECO:0000256" key="2">
    <source>
        <dbReference type="SAM" id="MobiDB-lite"/>
    </source>
</evidence>
<feature type="region of interest" description="Disordered" evidence="2">
    <location>
        <begin position="49"/>
        <end position="72"/>
    </location>
</feature>
<dbReference type="FunCoup" id="G0VEF1">
    <property type="interactions" value="111"/>
</dbReference>
<dbReference type="PANTHER" id="PTHR28260:SF1">
    <property type="entry name" value="SPINDLE POLE BODY COMPONENT SPC105"/>
    <property type="match status" value="1"/>
</dbReference>
<feature type="compositionally biased region" description="Polar residues" evidence="2">
    <location>
        <begin position="49"/>
        <end position="59"/>
    </location>
</feature>
<sequence length="931" mass="106776">MLQFFTGRPVTYSSKGKQWQRQGEKYTRTRQPEKSVYSVVLKCHRNCKDTMSSQDTNKNNPKRSILKQSSSQLEPIETLPLSKFQLPTQIPSKADVFDSNNTTSRINTLKLQGRVDRRVSFAPDVTLHSFDFVPDGISSQREPRRKQHEDVGREIVTSTQREQDADQSMDMTNIFTKSSQEMEDMKLSNIPSSLPTDANKGTGHSKSIEEEEPMELTETFNVDKEPLSQRMELTQLVTGKEQKNNEPYKVTGQYTVNLSNDMDFTQVVAKIPVQPKSTEKKVENTEDMSMEVTELLQKPTQMLFPVPEFKAIDSEIKTHMAVDLNLEESASEPMELTQVVTKKPENIELTVENDSGINTDKNAMGNPDFQRVDSTAPQNINDRRKSLIPVSSKRRKLNTSDELPVAAESIDGTEEMELTIMERMSPIQFDDLNASVQSKINHSNDLRTKNSYSTDDLERYSLRKFLGETNLGFLLDANTIKDDSQVLNFSVTHVEGDSLLRSNNLYDILYVDIPVLEMNSFICRELIRKISQSQSSFENLENQIKNAPPPLLMKEYYASGGEIKKLMNEQLQLVKQYSKLEAKKAWYEWRKLHLNGITHVLLENLTILQEEYDKIEKDLQKIQQVNSRVKEIKNSISHEIKLLRELPANMYNQEPTLTDKVNIARLRQELKSHSISLGNLPSLKAKHDKLKEDIENTTAILSKAKMQIKSLDDNDSHLAIIPEHSNVVKLQKKLKYLEQLNGVSIISFKGSILELGVDQLSANIALDLSLLRKRASQFIYITQNESHYDAILDYFLEYIISKTNKVARASIVDGLSFVFSLLRRFPTFQKEYHLLRMLFSIHIMADKNYNQPKILRLTDYDFKKNVKLQYQCFLPDFIANVLGEDGDRKLILRATLPKGSQLTSKVLLSRLLQKTRKIFPVLDESRLEIVV</sequence>
<dbReference type="GO" id="GO:1990758">
    <property type="term" value="P:mitotic sister chromatid biorientation"/>
    <property type="evidence" value="ECO:0007669"/>
    <property type="project" value="TreeGrafter"/>
</dbReference>
<evidence type="ECO:0000259" key="3">
    <source>
        <dbReference type="SMART" id="SM00787"/>
    </source>
</evidence>
<proteinExistence type="predicted"/>
<gene>
    <name evidence="4" type="primary">NCAS0D03610</name>
    <name evidence="4" type="ordered locus">NCAS_0D03610</name>
</gene>
<dbReference type="STRING" id="1064592.G0VEF1"/>
<dbReference type="GO" id="GO:0007094">
    <property type="term" value="P:mitotic spindle assembly checkpoint signaling"/>
    <property type="evidence" value="ECO:0007669"/>
    <property type="project" value="TreeGrafter"/>
</dbReference>
<feature type="region of interest" description="Disordered" evidence="2">
    <location>
        <begin position="136"/>
        <end position="165"/>
    </location>
</feature>
<dbReference type="RefSeq" id="XP_003676303.1">
    <property type="nucleotide sequence ID" value="XM_003676255.1"/>
</dbReference>
<reference key="2">
    <citation type="submission" date="2011-08" db="EMBL/GenBank/DDBJ databases">
        <title>Genome sequence of Naumovozyma castellii.</title>
        <authorList>
            <person name="Gordon J.L."/>
            <person name="Armisen D."/>
            <person name="Proux-Wera E."/>
            <person name="OhEigeartaigh S.S."/>
            <person name="Byrne K.P."/>
            <person name="Wolfe K.H."/>
        </authorList>
    </citation>
    <scope>NUCLEOTIDE SEQUENCE</scope>
    <source>
        <strain>Type strain:CBS 4309</strain>
    </source>
</reference>
<dbReference type="GO" id="GO:0034501">
    <property type="term" value="P:protein localization to kinetochore"/>
    <property type="evidence" value="ECO:0007669"/>
    <property type="project" value="TreeGrafter"/>
</dbReference>
<keyword evidence="1" id="KW-0175">Coiled coil</keyword>
<dbReference type="HOGENOM" id="CLU_012537_0_0_1"/>
<dbReference type="OrthoDB" id="5592879at2759"/>
<organism evidence="4 5">
    <name type="scientific">Naumovozyma castellii</name>
    <name type="common">Yeast</name>
    <name type="synonym">Saccharomyces castellii</name>
    <dbReference type="NCBI Taxonomy" id="27288"/>
    <lineage>
        <taxon>Eukaryota</taxon>
        <taxon>Fungi</taxon>
        <taxon>Dikarya</taxon>
        <taxon>Ascomycota</taxon>
        <taxon>Saccharomycotina</taxon>
        <taxon>Saccharomycetes</taxon>
        <taxon>Saccharomycetales</taxon>
        <taxon>Saccharomycetaceae</taxon>
        <taxon>Naumovozyma</taxon>
    </lineage>
</organism>
<dbReference type="InterPro" id="IPR033338">
    <property type="entry name" value="Spc105/Spc7"/>
</dbReference>
<dbReference type="EMBL" id="HE576755">
    <property type="protein sequence ID" value="CCC69942.1"/>
    <property type="molecule type" value="Genomic_DNA"/>
</dbReference>
<dbReference type="Pfam" id="PF08317">
    <property type="entry name" value="Spc7"/>
    <property type="match status" value="1"/>
</dbReference>
<feature type="coiled-coil region" evidence="1">
    <location>
        <begin position="523"/>
        <end position="635"/>
    </location>
</feature>
<dbReference type="OMA" id="HSFDFVP"/>
<dbReference type="SMART" id="SM00787">
    <property type="entry name" value="Spc7"/>
    <property type="match status" value="1"/>
</dbReference>
<feature type="domain" description="Spc7 kinetochore protein" evidence="3">
    <location>
        <begin position="449"/>
        <end position="763"/>
    </location>
</feature>